<evidence type="ECO:0008006" key="4">
    <source>
        <dbReference type="Google" id="ProtNLM"/>
    </source>
</evidence>
<dbReference type="RefSeq" id="WP_007463650.1">
    <property type="nucleotide sequence ID" value="NZ_AMZO01000006.1"/>
</dbReference>
<feature type="signal peptide" evidence="1">
    <location>
        <begin position="1"/>
        <end position="21"/>
    </location>
</feature>
<dbReference type="Pfam" id="PF11301">
    <property type="entry name" value="DUF3103"/>
    <property type="match status" value="1"/>
</dbReference>
<dbReference type="InterPro" id="IPR021452">
    <property type="entry name" value="DUF3103"/>
</dbReference>
<keyword evidence="3" id="KW-1185">Reference proteome</keyword>
<dbReference type="PATRIC" id="fig|1056511.3.peg.1259"/>
<keyword evidence="1" id="KW-0732">Signal</keyword>
<dbReference type="OrthoDB" id="6190837at2"/>
<evidence type="ECO:0000313" key="2">
    <source>
        <dbReference type="EMBL" id="ELR66732.1"/>
    </source>
</evidence>
<gene>
    <name evidence="2" type="ORF">C942_04430</name>
</gene>
<organism evidence="2 3">
    <name type="scientific">Photobacterium marinum</name>
    <dbReference type="NCBI Taxonomy" id="1056511"/>
    <lineage>
        <taxon>Bacteria</taxon>
        <taxon>Pseudomonadati</taxon>
        <taxon>Pseudomonadota</taxon>
        <taxon>Gammaproteobacteria</taxon>
        <taxon>Vibrionales</taxon>
        <taxon>Vibrionaceae</taxon>
        <taxon>Photobacterium</taxon>
    </lineage>
</organism>
<dbReference type="AlphaFoldDB" id="L8JH31"/>
<comment type="caution">
    <text evidence="2">The sequence shown here is derived from an EMBL/GenBank/DDBJ whole genome shotgun (WGS) entry which is preliminary data.</text>
</comment>
<sequence>MNKILPLAVAMGMLAVPCAQAAPETAVNTSFDNTSYSTHSSQFSTAEAKRDLAYKLSGQYKQLAPLLHQQIDQYQLNAPLKTLKRSKRSAAFARNMMETDMVLRDKKGITDYTNEIMELRLADPQMLARWQAGQSPLFAWEPDGNDEDWQYIEAYDVDGNIHLLDVYEAPDRPVLVVDTNSREELKAGIKAMNDEIKRLQGEQPEAAPAPRAMAMTMDAATPSISTTVLKKIRLKDDHEPWISGKAEIYAIVTGVNPSRDEPVLDIVDMPYLDYSETDYSPEQIMIYWDRYRWSAADVLLMEKDDGTNYKELASTLLDVAKAALSAYPDPEVKAYAIIPELTNKVLAAIPDSWMTNDDDFVDVYYTIRQGKRYKDRQGANNNAQATFAPLTIDPTK</sequence>
<feature type="chain" id="PRO_5003993721" description="DUF3103 domain-containing protein" evidence="1">
    <location>
        <begin position="22"/>
        <end position="396"/>
    </location>
</feature>
<dbReference type="Proteomes" id="UP000011134">
    <property type="component" value="Unassembled WGS sequence"/>
</dbReference>
<proteinExistence type="predicted"/>
<accession>L8JH31</accession>
<evidence type="ECO:0000313" key="3">
    <source>
        <dbReference type="Proteomes" id="UP000011134"/>
    </source>
</evidence>
<name>L8JH31_9GAMM</name>
<dbReference type="EMBL" id="AMZO01000006">
    <property type="protein sequence ID" value="ELR66732.1"/>
    <property type="molecule type" value="Genomic_DNA"/>
</dbReference>
<reference evidence="2 3" key="1">
    <citation type="submission" date="2012-12" db="EMBL/GenBank/DDBJ databases">
        <title>Genome Assembly of Photobacterium sp. AK15.</title>
        <authorList>
            <person name="Khatri I."/>
            <person name="Vaidya B."/>
            <person name="Srinivas T.N.R."/>
            <person name="Subramanian S."/>
            <person name="Pinnaka A."/>
        </authorList>
    </citation>
    <scope>NUCLEOTIDE SEQUENCE [LARGE SCALE GENOMIC DNA]</scope>
    <source>
        <strain evidence="2 3">AK15</strain>
    </source>
</reference>
<evidence type="ECO:0000256" key="1">
    <source>
        <dbReference type="SAM" id="SignalP"/>
    </source>
</evidence>
<protein>
    <recommendedName>
        <fullName evidence="4">DUF3103 domain-containing protein</fullName>
    </recommendedName>
</protein>